<dbReference type="GO" id="GO:0008168">
    <property type="term" value="F:methyltransferase activity"/>
    <property type="evidence" value="ECO:0007669"/>
    <property type="project" value="UniProtKB-KW"/>
</dbReference>
<organism evidence="1 2">
    <name type="scientific">Prunus yedoensis var. nudiflora</name>
    <dbReference type="NCBI Taxonomy" id="2094558"/>
    <lineage>
        <taxon>Eukaryota</taxon>
        <taxon>Viridiplantae</taxon>
        <taxon>Streptophyta</taxon>
        <taxon>Embryophyta</taxon>
        <taxon>Tracheophyta</taxon>
        <taxon>Spermatophyta</taxon>
        <taxon>Magnoliopsida</taxon>
        <taxon>eudicotyledons</taxon>
        <taxon>Gunneridae</taxon>
        <taxon>Pentapetalae</taxon>
        <taxon>rosids</taxon>
        <taxon>fabids</taxon>
        <taxon>Rosales</taxon>
        <taxon>Rosaceae</taxon>
        <taxon>Amygdaloideae</taxon>
        <taxon>Amygdaleae</taxon>
        <taxon>Prunus</taxon>
    </lineage>
</organism>
<keyword evidence="1" id="KW-0489">Methyltransferase</keyword>
<accession>A0A314XU05</accession>
<gene>
    <name evidence="1" type="ORF">Pyn_05250</name>
</gene>
<proteinExistence type="predicted"/>
<sequence length="231" mass="26052">MNPVREMAKNLIRSQKWAEVFDAVPCYEPGHLNLKNYAEQARGLIQDIESAMSSCPKISELELLYSRACEFPIYVKESENLLQRISSAKVLMEGIRNCISEKRPAAIDVDVVYKLKLESSELQVQLPDIEKLSDLLGKAESCRARCGEILKDHISLKGGSNNAVMSNAYSKDGASLRIKVDQLSLVECELKKARCRKGAEGYILRERSFVDMSKHWMLPCNGRKSKIYSCT</sequence>
<keyword evidence="1" id="KW-0808">Transferase</keyword>
<reference evidence="1 2" key="1">
    <citation type="submission" date="2018-02" db="EMBL/GenBank/DDBJ databases">
        <title>Draft genome of wild Prunus yedoensis var. nudiflora.</title>
        <authorList>
            <person name="Baek S."/>
            <person name="Kim J.-H."/>
            <person name="Choi K."/>
            <person name="Kim G.-B."/>
            <person name="Cho A."/>
            <person name="Jang H."/>
            <person name="Shin C.-H."/>
            <person name="Yu H.-J."/>
            <person name="Mun J.-H."/>
        </authorList>
    </citation>
    <scope>NUCLEOTIDE SEQUENCE [LARGE SCALE GENOMIC DNA]</scope>
    <source>
        <strain evidence="2">cv. Jeju island</strain>
        <tissue evidence="1">Leaf</tissue>
    </source>
</reference>
<dbReference type="EMBL" id="PJQY01002310">
    <property type="protein sequence ID" value="PQP94823.1"/>
    <property type="molecule type" value="Genomic_DNA"/>
</dbReference>
<evidence type="ECO:0000313" key="1">
    <source>
        <dbReference type="EMBL" id="PQP94823.1"/>
    </source>
</evidence>
<keyword evidence="2" id="KW-1185">Reference proteome</keyword>
<dbReference type="Proteomes" id="UP000250321">
    <property type="component" value="Unassembled WGS sequence"/>
</dbReference>
<dbReference type="AlphaFoldDB" id="A0A314XU05"/>
<dbReference type="GO" id="GO:0032259">
    <property type="term" value="P:methylation"/>
    <property type="evidence" value="ECO:0007669"/>
    <property type="project" value="UniProtKB-KW"/>
</dbReference>
<dbReference type="STRING" id="2094558.A0A314XU05"/>
<dbReference type="OrthoDB" id="1678912at2759"/>
<evidence type="ECO:0000313" key="2">
    <source>
        <dbReference type="Proteomes" id="UP000250321"/>
    </source>
</evidence>
<comment type="caution">
    <text evidence="1">The sequence shown here is derived from an EMBL/GenBank/DDBJ whole genome shotgun (WGS) entry which is preliminary data.</text>
</comment>
<name>A0A314XU05_PRUYE</name>
<protein>
    <submittedName>
        <fullName evidence="1">Lysine-specific demethylase 5D</fullName>
    </submittedName>
</protein>